<organism evidence="7 8">
    <name type="scientific">Marchantia polymorpha subsp. ruderalis</name>
    <dbReference type="NCBI Taxonomy" id="1480154"/>
    <lineage>
        <taxon>Eukaryota</taxon>
        <taxon>Viridiplantae</taxon>
        <taxon>Streptophyta</taxon>
        <taxon>Embryophyta</taxon>
        <taxon>Marchantiophyta</taxon>
        <taxon>Marchantiopsida</taxon>
        <taxon>Marchantiidae</taxon>
        <taxon>Marchantiales</taxon>
        <taxon>Marchantiaceae</taxon>
        <taxon>Marchantia</taxon>
    </lineage>
</organism>
<gene>
    <name evidence="7" type="ORF">AXG93_4316s1030</name>
</gene>
<dbReference type="PROSITE" id="PS50833">
    <property type="entry name" value="BRIX"/>
    <property type="match status" value="1"/>
</dbReference>
<dbReference type="Proteomes" id="UP000077202">
    <property type="component" value="Unassembled WGS sequence"/>
</dbReference>
<feature type="compositionally biased region" description="Low complexity" evidence="5">
    <location>
        <begin position="316"/>
        <end position="325"/>
    </location>
</feature>
<evidence type="ECO:0000256" key="3">
    <source>
        <dbReference type="ARBA" id="ARBA00023242"/>
    </source>
</evidence>
<evidence type="ECO:0000256" key="1">
    <source>
        <dbReference type="ARBA" id="ARBA00004604"/>
    </source>
</evidence>
<dbReference type="EMBL" id="LVLJ01002823">
    <property type="protein sequence ID" value="OAE23572.1"/>
    <property type="molecule type" value="Genomic_DNA"/>
</dbReference>
<keyword evidence="8" id="KW-1185">Reference proteome</keyword>
<evidence type="ECO:0000256" key="4">
    <source>
        <dbReference type="RuleBase" id="RU367086"/>
    </source>
</evidence>
<comment type="caution">
    <text evidence="7">The sequence shown here is derived from an EMBL/GenBank/DDBJ whole genome shotgun (WGS) entry which is preliminary data.</text>
</comment>
<accession>A0A176VTB4</accession>
<feature type="domain" description="Brix" evidence="6">
    <location>
        <begin position="47"/>
        <end position="259"/>
    </location>
</feature>
<evidence type="ECO:0000256" key="5">
    <source>
        <dbReference type="SAM" id="MobiDB-lite"/>
    </source>
</evidence>
<comment type="subcellular location">
    <subcellularLocation>
        <location evidence="1 4">Nucleus</location>
        <location evidence="1 4">Nucleolus</location>
    </subcellularLocation>
</comment>
<reference evidence="7" key="1">
    <citation type="submission" date="2016-03" db="EMBL/GenBank/DDBJ databases">
        <title>Mechanisms controlling the formation of the plant cell surface in tip-growing cells are functionally conserved among land plants.</title>
        <authorList>
            <person name="Honkanen S."/>
            <person name="Jones V.A."/>
            <person name="Morieri G."/>
            <person name="Champion C."/>
            <person name="Hetherington A.J."/>
            <person name="Kelly S."/>
            <person name="Saint-Marcoux D."/>
            <person name="Proust H."/>
            <person name="Prescott H."/>
            <person name="Dolan L."/>
        </authorList>
    </citation>
    <scope>NUCLEOTIDE SEQUENCE [LARGE SCALE GENOMIC DNA]</scope>
    <source>
        <tissue evidence="7">Whole gametophyte</tissue>
    </source>
</reference>
<name>A0A176VTB4_MARPO</name>
<evidence type="ECO:0000313" key="8">
    <source>
        <dbReference type="Proteomes" id="UP000077202"/>
    </source>
</evidence>
<dbReference type="GO" id="GO:0019843">
    <property type="term" value="F:rRNA binding"/>
    <property type="evidence" value="ECO:0007669"/>
    <property type="project" value="UniProtKB-UniRule"/>
</dbReference>
<dbReference type="PANTHER" id="PTHR12728:SF0">
    <property type="entry name" value="RIBOSOME PRODUCTION FACTOR 2 HOMOLOG"/>
    <property type="match status" value="1"/>
</dbReference>
<keyword evidence="3 4" id="KW-0539">Nucleus</keyword>
<comment type="similarity">
    <text evidence="2 4">Belongs to the RPF2 family.</text>
</comment>
<proteinExistence type="inferred from homology"/>
<evidence type="ECO:0000313" key="7">
    <source>
        <dbReference type="EMBL" id="OAE23572.1"/>
    </source>
</evidence>
<protein>
    <recommendedName>
        <fullName evidence="4">Ribosome production factor 2 homolog</fullName>
    </recommendedName>
    <alternativeName>
        <fullName evidence="4">Ribosome biogenesis protein RPF2 homolog</fullName>
    </alternativeName>
</protein>
<sequence>MSHKTPRPKQTSAGFEFGTMLRIVKPKTKRAKRMLEKRAPKVDENVKRLMLLQGTKSSSLIKNVISDLYHLKKAGGAAVKFSRKNDNVRPFEGGGETSLEFLSAKTDCSLFAFGTHSKKRPNNLVIGRMYDHHVLDMIELGVDKYQSIAQLGGGRKAAPQEGSKPCFAFLGDAFESKPELAHLKEMLLDFFRGEEVETINVGGLDRVFVCAAAGDKVYLRHCGIELKKSDESKFPRVELVEVGPCFDISIRRSRKPSEDLRREAMKMPLKTAKKKVKNVKGDSLQGKIGKIYMPKQEVEGMALAKMKGLKRERRQAAAAKAAAAADTPAKEGDGSVVAEETPTQKKARL</sequence>
<dbReference type="Pfam" id="PF04427">
    <property type="entry name" value="Brix"/>
    <property type="match status" value="1"/>
</dbReference>
<dbReference type="InterPro" id="IPR007109">
    <property type="entry name" value="Brix"/>
</dbReference>
<dbReference type="GO" id="GO:0005730">
    <property type="term" value="C:nucleolus"/>
    <property type="evidence" value="ECO:0007669"/>
    <property type="project" value="UniProtKB-SubCell"/>
</dbReference>
<dbReference type="GO" id="GO:0000027">
    <property type="term" value="P:ribosomal large subunit assembly"/>
    <property type="evidence" value="ECO:0007669"/>
    <property type="project" value="InterPro"/>
</dbReference>
<dbReference type="InterPro" id="IPR039770">
    <property type="entry name" value="Rpf2"/>
</dbReference>
<dbReference type="GO" id="GO:0000463">
    <property type="term" value="P:maturation of LSU-rRNA from tricistronic rRNA transcript (SSU-rRNA, 5.8S rRNA, LSU-rRNA)"/>
    <property type="evidence" value="ECO:0007669"/>
    <property type="project" value="TreeGrafter"/>
</dbReference>
<dbReference type="AlphaFoldDB" id="A0A176VTB4"/>
<dbReference type="PANTHER" id="PTHR12728">
    <property type="entry name" value="BRIX DOMAIN CONTAINING PROTEIN"/>
    <property type="match status" value="1"/>
</dbReference>
<feature type="region of interest" description="Disordered" evidence="5">
    <location>
        <begin position="311"/>
        <end position="349"/>
    </location>
</feature>
<dbReference type="SMART" id="SM00879">
    <property type="entry name" value="Brix"/>
    <property type="match status" value="1"/>
</dbReference>
<evidence type="ECO:0000259" key="6">
    <source>
        <dbReference type="PROSITE" id="PS50833"/>
    </source>
</evidence>
<evidence type="ECO:0000256" key="2">
    <source>
        <dbReference type="ARBA" id="ARBA00010782"/>
    </source>
</evidence>